<accession>A0A9D4N2F9</accession>
<comment type="catalytic activity">
    <reaction evidence="9 10">
        <text>hydrogencarbonate + H(+) = CO2 + H2O</text>
        <dbReference type="Rhea" id="RHEA:10748"/>
        <dbReference type="ChEBI" id="CHEBI:15377"/>
        <dbReference type="ChEBI" id="CHEBI:15378"/>
        <dbReference type="ChEBI" id="CHEBI:16526"/>
        <dbReference type="ChEBI" id="CHEBI:17544"/>
        <dbReference type="EC" id="4.2.1.1"/>
    </reaction>
</comment>
<evidence type="ECO:0000256" key="9">
    <source>
        <dbReference type="ARBA" id="ARBA00048348"/>
    </source>
</evidence>
<evidence type="ECO:0000256" key="8">
    <source>
        <dbReference type="ARBA" id="ARBA00023239"/>
    </source>
</evidence>
<evidence type="ECO:0000313" key="14">
    <source>
        <dbReference type="EMBL" id="KAH3885582.1"/>
    </source>
</evidence>
<keyword evidence="7 10" id="KW-0862">Zinc</keyword>
<keyword evidence="8 10" id="KW-0456">Lyase</keyword>
<dbReference type="InterPro" id="IPR023561">
    <property type="entry name" value="Carbonic_anhydrase_a-class"/>
</dbReference>
<dbReference type="PROSITE" id="PS51144">
    <property type="entry name" value="ALPHA_CA_2"/>
    <property type="match status" value="1"/>
</dbReference>
<evidence type="ECO:0000256" key="11">
    <source>
        <dbReference type="SAM" id="MobiDB-lite"/>
    </source>
</evidence>
<comment type="caution">
    <text evidence="14">The sequence shown here is derived from an EMBL/GenBank/DDBJ whole genome shotgun (WGS) entry which is preliminary data.</text>
</comment>
<dbReference type="InterPro" id="IPR001148">
    <property type="entry name" value="CA_dom"/>
</dbReference>
<dbReference type="CDD" id="cd00326">
    <property type="entry name" value="alpha_CA"/>
    <property type="match status" value="1"/>
</dbReference>
<evidence type="ECO:0000256" key="1">
    <source>
        <dbReference type="ARBA" id="ARBA00002904"/>
    </source>
</evidence>
<organism evidence="14 15">
    <name type="scientific">Dreissena polymorpha</name>
    <name type="common">Zebra mussel</name>
    <name type="synonym">Mytilus polymorpha</name>
    <dbReference type="NCBI Taxonomy" id="45954"/>
    <lineage>
        <taxon>Eukaryota</taxon>
        <taxon>Metazoa</taxon>
        <taxon>Spiralia</taxon>
        <taxon>Lophotrochozoa</taxon>
        <taxon>Mollusca</taxon>
        <taxon>Bivalvia</taxon>
        <taxon>Autobranchia</taxon>
        <taxon>Heteroconchia</taxon>
        <taxon>Euheterodonta</taxon>
        <taxon>Imparidentia</taxon>
        <taxon>Neoheterodontei</taxon>
        <taxon>Myida</taxon>
        <taxon>Dreissenoidea</taxon>
        <taxon>Dreissenidae</taxon>
        <taxon>Dreissena</taxon>
    </lineage>
</organism>
<evidence type="ECO:0000256" key="4">
    <source>
        <dbReference type="ARBA" id="ARBA00012925"/>
    </source>
</evidence>
<feature type="domain" description="Alpha-carbonic anhydrase" evidence="12">
    <location>
        <begin position="104"/>
        <end position="388"/>
    </location>
</feature>
<feature type="region of interest" description="Disordered" evidence="11">
    <location>
        <begin position="507"/>
        <end position="529"/>
    </location>
</feature>
<evidence type="ECO:0000256" key="6">
    <source>
        <dbReference type="ARBA" id="ARBA00022723"/>
    </source>
</evidence>
<dbReference type="Pfam" id="PF00194">
    <property type="entry name" value="Carb_anhydrase"/>
    <property type="match status" value="1"/>
</dbReference>
<keyword evidence="5" id="KW-0964">Secreted</keyword>
<comment type="cofactor">
    <cofactor evidence="10">
        <name>Zn(2+)</name>
        <dbReference type="ChEBI" id="CHEBI:29105"/>
    </cofactor>
</comment>
<evidence type="ECO:0000256" key="7">
    <source>
        <dbReference type="ARBA" id="ARBA00022833"/>
    </source>
</evidence>
<name>A0A9D4N2F9_DREPO</name>
<dbReference type="SMART" id="SM01057">
    <property type="entry name" value="Carb_anhydrase"/>
    <property type="match status" value="1"/>
</dbReference>
<dbReference type="Proteomes" id="UP000828390">
    <property type="component" value="Unassembled WGS sequence"/>
</dbReference>
<proteinExistence type="inferred from homology"/>
<comment type="subcellular location">
    <subcellularLocation>
        <location evidence="2">Secreted</location>
    </subcellularLocation>
</comment>
<evidence type="ECO:0000259" key="12">
    <source>
        <dbReference type="PROSITE" id="PS51144"/>
    </source>
</evidence>
<protein>
    <recommendedName>
        <fullName evidence="4 10">Carbonic anhydrase</fullName>
        <ecNumber evidence="4 10">4.2.1.1</ecNumber>
    </recommendedName>
</protein>
<dbReference type="SUPFAM" id="SSF51069">
    <property type="entry name" value="Carbonic anhydrase"/>
    <property type="match status" value="1"/>
</dbReference>
<evidence type="ECO:0000256" key="5">
    <source>
        <dbReference type="ARBA" id="ARBA00022525"/>
    </source>
</evidence>
<evidence type="ECO:0000256" key="10">
    <source>
        <dbReference type="RuleBase" id="RU367011"/>
    </source>
</evidence>
<keyword evidence="6 10" id="KW-0479">Metal-binding</keyword>
<dbReference type="InterPro" id="IPR036398">
    <property type="entry name" value="CA_dom_sf"/>
</dbReference>
<dbReference type="Gene3D" id="3.10.200.10">
    <property type="entry name" value="Alpha carbonic anhydrase"/>
    <property type="match status" value="1"/>
</dbReference>
<feature type="compositionally biased region" description="Polar residues" evidence="11">
    <location>
        <begin position="509"/>
        <end position="520"/>
    </location>
</feature>
<comment type="similarity">
    <text evidence="3 10">Belongs to the alpha-carbonic anhydrase family.</text>
</comment>
<gene>
    <name evidence="14" type="ORF">DPMN_009577</name>
</gene>
<feature type="domain" description="Kazal-like" evidence="13">
    <location>
        <begin position="1"/>
        <end position="53"/>
    </location>
</feature>
<dbReference type="EC" id="4.2.1.1" evidence="4 10"/>
<evidence type="ECO:0000259" key="13">
    <source>
        <dbReference type="PROSITE" id="PS51465"/>
    </source>
</evidence>
<dbReference type="PANTHER" id="PTHR18952">
    <property type="entry name" value="CARBONIC ANHYDRASE"/>
    <property type="match status" value="1"/>
</dbReference>
<comment type="function">
    <text evidence="1 10">Reversible hydration of carbon dioxide.</text>
</comment>
<dbReference type="AlphaFoldDB" id="A0A9D4N2F9"/>
<keyword evidence="15" id="KW-1185">Reference proteome</keyword>
<evidence type="ECO:0000313" key="15">
    <source>
        <dbReference type="Proteomes" id="UP000828390"/>
    </source>
</evidence>
<sequence>MSNLCSVLEDVCQCPKILARVCGQLGEAVTWYGNAREATCANPIILMNDQCEDQLHFNCSKRLAWIADMRCRLTSEVLRLALLLLLVRPSGGSTLYQWLVDSQTRFNYDPDPDDRLGVYNWPRTYPGECGGDHQSPVDIKTDRVRYKPTAFRCPKIMYNHPVLKGRLKNNGHTAEFEPEREDLFQLCDVPYRHGRYRLHDFHLHYGGVTGRDFELQGRRFRGSGVMSAGSEHTVDGLRFEGEVHFVLYNCKYENLEQADSKPDGVVVLVALIQKLLGNLTNRQDTSEFSEFLERNIPRISPYQSNISTDVDLNIFFNRKCEFYTYAGSSTTPPCHQSVRWIIFKEPVMVTELAWFTLTGLQSRGDFNSRFGNYRTTQPINNRVIEANFRPQNGPIRPSPNAEIIAMVADPRMLSPPETSARVPGVMAIRMSDVDPGNTTRNVGMETGSRITETGLMTSNDGEIIRSNVPISDFALSSGNSLPMSTQMTIPTFNSNEQRVIQSFRMRPRSPTNTVSAQVPKSGSASGSMGASAMTRMKMGAVMMQTPNAMFQTISAEPGMRTSSALGMVGFMAETSGLQRTMGMNPAIIMLMAP</sequence>
<dbReference type="GO" id="GO:0005576">
    <property type="term" value="C:extracellular region"/>
    <property type="evidence" value="ECO:0007669"/>
    <property type="project" value="UniProtKB-SubCell"/>
</dbReference>
<evidence type="ECO:0000256" key="2">
    <source>
        <dbReference type="ARBA" id="ARBA00004613"/>
    </source>
</evidence>
<dbReference type="PROSITE" id="PS00162">
    <property type="entry name" value="ALPHA_CA_1"/>
    <property type="match status" value="1"/>
</dbReference>
<dbReference type="InterPro" id="IPR002350">
    <property type="entry name" value="Kazal_dom"/>
</dbReference>
<dbReference type="InterPro" id="IPR018338">
    <property type="entry name" value="Carbonic_anhydrase_a-class_CS"/>
</dbReference>
<dbReference type="PANTHER" id="PTHR18952:SF265">
    <property type="entry name" value="CARBONIC ANHYDRASE"/>
    <property type="match status" value="1"/>
</dbReference>
<evidence type="ECO:0000256" key="3">
    <source>
        <dbReference type="ARBA" id="ARBA00010718"/>
    </source>
</evidence>
<dbReference type="EMBL" id="JAIWYP010000001">
    <property type="protein sequence ID" value="KAH3885582.1"/>
    <property type="molecule type" value="Genomic_DNA"/>
</dbReference>
<reference evidence="14" key="2">
    <citation type="submission" date="2020-11" db="EMBL/GenBank/DDBJ databases">
        <authorList>
            <person name="McCartney M.A."/>
            <person name="Auch B."/>
            <person name="Kono T."/>
            <person name="Mallez S."/>
            <person name="Becker A."/>
            <person name="Gohl D.M."/>
            <person name="Silverstein K.A.T."/>
            <person name="Koren S."/>
            <person name="Bechman K.B."/>
            <person name="Herman A."/>
            <person name="Abrahante J.E."/>
            <person name="Garbe J."/>
        </authorList>
    </citation>
    <scope>NUCLEOTIDE SEQUENCE</scope>
    <source>
        <strain evidence="14">Duluth1</strain>
        <tissue evidence="14">Whole animal</tissue>
    </source>
</reference>
<dbReference type="PROSITE" id="PS51465">
    <property type="entry name" value="KAZAL_2"/>
    <property type="match status" value="1"/>
</dbReference>
<dbReference type="GO" id="GO:0008270">
    <property type="term" value="F:zinc ion binding"/>
    <property type="evidence" value="ECO:0007669"/>
    <property type="project" value="UniProtKB-UniRule"/>
</dbReference>
<dbReference type="GO" id="GO:0004089">
    <property type="term" value="F:carbonate dehydratase activity"/>
    <property type="evidence" value="ECO:0007669"/>
    <property type="project" value="UniProtKB-UniRule"/>
</dbReference>
<reference evidence="14" key="1">
    <citation type="journal article" date="2019" name="bioRxiv">
        <title>The Genome of the Zebra Mussel, Dreissena polymorpha: A Resource for Invasive Species Research.</title>
        <authorList>
            <person name="McCartney M.A."/>
            <person name="Auch B."/>
            <person name="Kono T."/>
            <person name="Mallez S."/>
            <person name="Zhang Y."/>
            <person name="Obille A."/>
            <person name="Becker A."/>
            <person name="Abrahante J.E."/>
            <person name="Garbe J."/>
            <person name="Badalamenti J.P."/>
            <person name="Herman A."/>
            <person name="Mangelson H."/>
            <person name="Liachko I."/>
            <person name="Sullivan S."/>
            <person name="Sone E.D."/>
            <person name="Koren S."/>
            <person name="Silverstein K.A.T."/>
            <person name="Beckman K.B."/>
            <person name="Gohl D.M."/>
        </authorList>
    </citation>
    <scope>NUCLEOTIDE SEQUENCE</scope>
    <source>
        <strain evidence="14">Duluth1</strain>
        <tissue evidence="14">Whole animal</tissue>
    </source>
</reference>